<sequence length="13" mass="1544">MLLFAEVYSDKDI</sequence>
<protein>
    <submittedName>
        <fullName evidence="1">Uncharacterized protein</fullName>
    </submittedName>
</protein>
<reference evidence="1" key="1">
    <citation type="submission" date="2014-11" db="EMBL/GenBank/DDBJ databases">
        <authorList>
            <person name="Amaro Gonzalez C."/>
        </authorList>
    </citation>
    <scope>NUCLEOTIDE SEQUENCE</scope>
</reference>
<organism evidence="1">
    <name type="scientific">Anguilla anguilla</name>
    <name type="common">European freshwater eel</name>
    <name type="synonym">Muraena anguilla</name>
    <dbReference type="NCBI Taxonomy" id="7936"/>
    <lineage>
        <taxon>Eukaryota</taxon>
        <taxon>Metazoa</taxon>
        <taxon>Chordata</taxon>
        <taxon>Craniata</taxon>
        <taxon>Vertebrata</taxon>
        <taxon>Euteleostomi</taxon>
        <taxon>Actinopterygii</taxon>
        <taxon>Neopterygii</taxon>
        <taxon>Teleostei</taxon>
        <taxon>Anguilliformes</taxon>
        <taxon>Anguillidae</taxon>
        <taxon>Anguilla</taxon>
    </lineage>
</organism>
<reference evidence="1" key="2">
    <citation type="journal article" date="2015" name="Fish Shellfish Immunol.">
        <title>Early steps in the European eel (Anguilla anguilla)-Vibrio vulnificus interaction in the gills: Role of the RtxA13 toxin.</title>
        <authorList>
            <person name="Callol A."/>
            <person name="Pajuelo D."/>
            <person name="Ebbesson L."/>
            <person name="Teles M."/>
            <person name="MacKenzie S."/>
            <person name="Amaro C."/>
        </authorList>
    </citation>
    <scope>NUCLEOTIDE SEQUENCE</scope>
</reference>
<name>A0A0E9SK01_ANGAN</name>
<proteinExistence type="predicted"/>
<accession>A0A0E9SK01</accession>
<evidence type="ECO:0000313" key="1">
    <source>
        <dbReference type="EMBL" id="JAH41641.1"/>
    </source>
</evidence>
<dbReference type="EMBL" id="GBXM01066936">
    <property type="protein sequence ID" value="JAH41641.1"/>
    <property type="molecule type" value="Transcribed_RNA"/>
</dbReference>